<evidence type="ECO:0000256" key="1">
    <source>
        <dbReference type="ARBA" id="ARBA00007572"/>
    </source>
</evidence>
<dbReference type="PANTHER" id="PTHR45674:SF4">
    <property type="entry name" value="DNA LIGASE 1"/>
    <property type="match status" value="1"/>
</dbReference>
<keyword evidence="7" id="KW-1185">Reference proteome</keyword>
<dbReference type="InterPro" id="IPR012309">
    <property type="entry name" value="DNA_ligase_ATP-dep_C"/>
</dbReference>
<protein>
    <recommendedName>
        <fullName evidence="2">DNA ligase (ATP)</fullName>
        <ecNumber evidence="2">6.5.1.1</ecNumber>
    </recommendedName>
</protein>
<sequence length="330" mass="35561">MNGAAAGQGWSMVTLPRIAPMLATPGTLPAPSAEHLWSAETKYDGQRAVVYLPGDGTLVLRSRSGAAVTAAYPELRPLGGALGGVPAVLDGELIALDEQGRPDFERLQSRMGLSAAPAKAARLAARIPAHLVLFDALHLDGRDLTHLPHAERRRLLEALALHAAHWSTPAAVTGHAREAFALTREHGLEGVVLKRTDSRYEPGVRSRAWIKLRHLRTADCMIGGWVPVRGSASPLPGAVLVGERLEDGGLRYAGSVGTGWSERERAELARLLTVAAVDDCPFTTLPPVPAARWVLPRLVGEVRYATRTRAGLLRQPVWHRLRPDLAPEHL</sequence>
<dbReference type="GO" id="GO:0006310">
    <property type="term" value="P:DNA recombination"/>
    <property type="evidence" value="ECO:0007669"/>
    <property type="project" value="InterPro"/>
</dbReference>
<dbReference type="InterPro" id="IPR016059">
    <property type="entry name" value="DNA_ligase_ATP-dep_CS"/>
</dbReference>
<dbReference type="SUPFAM" id="SSF50249">
    <property type="entry name" value="Nucleic acid-binding proteins"/>
    <property type="match status" value="1"/>
</dbReference>
<dbReference type="PROSITE" id="PS00697">
    <property type="entry name" value="DNA_LIGASE_A1"/>
    <property type="match status" value="1"/>
</dbReference>
<dbReference type="CDD" id="cd07971">
    <property type="entry name" value="OBF_DNA_ligase_LigD"/>
    <property type="match status" value="1"/>
</dbReference>
<comment type="caution">
    <text evidence="6">The sequence shown here is derived from an EMBL/GenBank/DDBJ whole genome shotgun (WGS) entry which is preliminary data.</text>
</comment>
<dbReference type="Pfam" id="PF04679">
    <property type="entry name" value="DNA_ligase_A_C"/>
    <property type="match status" value="1"/>
</dbReference>
<dbReference type="PROSITE" id="PS50160">
    <property type="entry name" value="DNA_LIGASE_A3"/>
    <property type="match status" value="1"/>
</dbReference>
<dbReference type="Gene3D" id="2.40.50.140">
    <property type="entry name" value="Nucleic acid-binding proteins"/>
    <property type="match status" value="1"/>
</dbReference>
<name>A0A7X0LQM0_9ACTN</name>
<keyword evidence="3 6" id="KW-0436">Ligase</keyword>
<accession>A0A7X0LQM0</accession>
<dbReference type="CDD" id="cd07906">
    <property type="entry name" value="Adenylation_DNA_ligase_LigD_LigC"/>
    <property type="match status" value="1"/>
</dbReference>
<dbReference type="SUPFAM" id="SSF56091">
    <property type="entry name" value="DNA ligase/mRNA capping enzyme, catalytic domain"/>
    <property type="match status" value="1"/>
</dbReference>
<dbReference type="Gene3D" id="3.30.470.30">
    <property type="entry name" value="DNA ligase/mRNA capping enzyme"/>
    <property type="match status" value="1"/>
</dbReference>
<gene>
    <name evidence="6" type="ORF">HNQ79_002529</name>
</gene>
<dbReference type="GO" id="GO:0006281">
    <property type="term" value="P:DNA repair"/>
    <property type="evidence" value="ECO:0007669"/>
    <property type="project" value="InterPro"/>
</dbReference>
<dbReference type="Pfam" id="PF01068">
    <property type="entry name" value="DNA_ligase_A_M"/>
    <property type="match status" value="1"/>
</dbReference>
<dbReference type="EC" id="6.5.1.1" evidence="2"/>
<dbReference type="GO" id="GO:0003910">
    <property type="term" value="F:DNA ligase (ATP) activity"/>
    <property type="evidence" value="ECO:0007669"/>
    <property type="project" value="UniProtKB-EC"/>
</dbReference>
<evidence type="ECO:0000259" key="5">
    <source>
        <dbReference type="PROSITE" id="PS50160"/>
    </source>
</evidence>
<dbReference type="InterPro" id="IPR012310">
    <property type="entry name" value="DNA_ligase_ATP-dep_cent"/>
</dbReference>
<proteinExistence type="inferred from homology"/>
<evidence type="ECO:0000256" key="4">
    <source>
        <dbReference type="ARBA" id="ARBA00034003"/>
    </source>
</evidence>
<dbReference type="Gene3D" id="3.30.1490.70">
    <property type="match status" value="1"/>
</dbReference>
<dbReference type="InterPro" id="IPR050191">
    <property type="entry name" value="ATP-dep_DNA_ligase"/>
</dbReference>
<dbReference type="Proteomes" id="UP000540423">
    <property type="component" value="Unassembled WGS sequence"/>
</dbReference>
<organism evidence="6 7">
    <name type="scientific">Streptomyces candidus</name>
    <dbReference type="NCBI Taxonomy" id="67283"/>
    <lineage>
        <taxon>Bacteria</taxon>
        <taxon>Bacillati</taxon>
        <taxon>Actinomycetota</taxon>
        <taxon>Actinomycetes</taxon>
        <taxon>Kitasatosporales</taxon>
        <taxon>Streptomycetaceae</taxon>
        <taxon>Streptomyces</taxon>
    </lineage>
</organism>
<evidence type="ECO:0000313" key="6">
    <source>
        <dbReference type="EMBL" id="MBB6436066.1"/>
    </source>
</evidence>
<reference evidence="6 7" key="1">
    <citation type="submission" date="2020-08" db="EMBL/GenBank/DDBJ databases">
        <title>Genomic Encyclopedia of Type Strains, Phase IV (KMG-IV): sequencing the most valuable type-strain genomes for metagenomic binning, comparative biology and taxonomic classification.</title>
        <authorList>
            <person name="Goeker M."/>
        </authorList>
    </citation>
    <scope>NUCLEOTIDE SEQUENCE [LARGE SCALE GENOMIC DNA]</scope>
    <source>
        <strain evidence="6 7">DSM 40141</strain>
    </source>
</reference>
<comment type="similarity">
    <text evidence="1">Belongs to the ATP-dependent DNA ligase family.</text>
</comment>
<feature type="domain" description="ATP-dependent DNA ligase family profile" evidence="5">
    <location>
        <begin position="126"/>
        <end position="213"/>
    </location>
</feature>
<dbReference type="GO" id="GO:0005524">
    <property type="term" value="F:ATP binding"/>
    <property type="evidence" value="ECO:0007669"/>
    <property type="project" value="InterPro"/>
</dbReference>
<evidence type="ECO:0000256" key="3">
    <source>
        <dbReference type="ARBA" id="ARBA00022598"/>
    </source>
</evidence>
<dbReference type="InterPro" id="IPR012340">
    <property type="entry name" value="NA-bd_OB-fold"/>
</dbReference>
<evidence type="ECO:0000256" key="2">
    <source>
        <dbReference type="ARBA" id="ARBA00012727"/>
    </source>
</evidence>
<comment type="catalytic activity">
    <reaction evidence="4">
        <text>ATP + (deoxyribonucleotide)n-3'-hydroxyl + 5'-phospho-(deoxyribonucleotide)m = (deoxyribonucleotide)n+m + AMP + diphosphate.</text>
        <dbReference type="EC" id="6.5.1.1"/>
    </reaction>
</comment>
<dbReference type="AlphaFoldDB" id="A0A7X0LQM0"/>
<dbReference type="PANTHER" id="PTHR45674">
    <property type="entry name" value="DNA LIGASE 1/3 FAMILY MEMBER"/>
    <property type="match status" value="1"/>
</dbReference>
<evidence type="ECO:0000313" key="7">
    <source>
        <dbReference type="Proteomes" id="UP000540423"/>
    </source>
</evidence>
<dbReference type="EMBL" id="JACHEM010000005">
    <property type="protein sequence ID" value="MBB6436066.1"/>
    <property type="molecule type" value="Genomic_DNA"/>
</dbReference>